<dbReference type="SUPFAM" id="SSF54675">
    <property type="entry name" value="Nicotinate/Quinolinate PRTase N-terminal domain-like"/>
    <property type="match status" value="1"/>
</dbReference>
<dbReference type="EMBL" id="CAJZBQ010000037">
    <property type="protein sequence ID" value="CAG9324940.1"/>
    <property type="molecule type" value="Genomic_DNA"/>
</dbReference>
<dbReference type="AlphaFoldDB" id="A0AAU9JCF4"/>
<keyword evidence="7 10" id="KW-0808">Transferase</keyword>
<evidence type="ECO:0000256" key="10">
    <source>
        <dbReference type="RuleBase" id="RU365100"/>
    </source>
</evidence>
<dbReference type="Pfam" id="PF17767">
    <property type="entry name" value="NAPRTase_N"/>
    <property type="match status" value="1"/>
</dbReference>
<dbReference type="NCBIfam" id="TIGR01513">
    <property type="entry name" value="NAPRTase_put"/>
    <property type="match status" value="1"/>
</dbReference>
<comment type="pathway">
    <text evidence="1 10">Cofactor biosynthesis; NAD(+) biosynthesis; nicotinate D-ribonucleotide from nicotinate: step 1/1.</text>
</comment>
<comment type="PTM">
    <text evidence="10">Transiently phosphorylated on a His residue during the reaction cycle. Phosphorylation strongly increases the affinity for substrates and increases the rate of nicotinate D-ribonucleotide production. Dephosphorylation regenerates the low-affinity form of the enzyme, leading to product release.</text>
</comment>
<comment type="similarity">
    <text evidence="2 10">Belongs to the NAPRTase family.</text>
</comment>
<dbReference type="Pfam" id="PF04095">
    <property type="entry name" value="NAPRTase"/>
    <property type="match status" value="1"/>
</dbReference>
<feature type="domain" description="Nicotinate phosphoribosyltransferase N-terminal" evidence="12">
    <location>
        <begin position="12"/>
        <end position="137"/>
    </location>
</feature>
<dbReference type="InterPro" id="IPR006405">
    <property type="entry name" value="Nic_PRibTrfase_pncB"/>
</dbReference>
<organism evidence="14 15">
    <name type="scientific">Blepharisma stoltei</name>
    <dbReference type="NCBI Taxonomy" id="1481888"/>
    <lineage>
        <taxon>Eukaryota</taxon>
        <taxon>Sar</taxon>
        <taxon>Alveolata</taxon>
        <taxon>Ciliophora</taxon>
        <taxon>Postciliodesmatophora</taxon>
        <taxon>Heterotrichea</taxon>
        <taxon>Heterotrichida</taxon>
        <taxon>Blepharismidae</taxon>
        <taxon>Blepharisma</taxon>
    </lineage>
</organism>
<dbReference type="GO" id="GO:0004516">
    <property type="term" value="F:nicotinate phosphoribosyltransferase activity"/>
    <property type="evidence" value="ECO:0007669"/>
    <property type="project" value="UniProtKB-UniRule"/>
</dbReference>
<dbReference type="PANTHER" id="PTHR11098:SF1">
    <property type="entry name" value="NICOTINATE PHOSPHORIBOSYLTRANSFERASE"/>
    <property type="match status" value="1"/>
</dbReference>
<dbReference type="Gene3D" id="3.20.140.10">
    <property type="entry name" value="nicotinate phosphoribosyltransferase"/>
    <property type="match status" value="1"/>
</dbReference>
<dbReference type="InterPro" id="IPR041619">
    <property type="entry name" value="NAPRTase_C"/>
</dbReference>
<name>A0AAU9JCF4_9CILI</name>
<dbReference type="PANTHER" id="PTHR11098">
    <property type="entry name" value="NICOTINATE PHOSPHORIBOSYLTRANSFERASE"/>
    <property type="match status" value="1"/>
</dbReference>
<dbReference type="Proteomes" id="UP001162131">
    <property type="component" value="Unassembled WGS sequence"/>
</dbReference>
<evidence type="ECO:0000256" key="6">
    <source>
        <dbReference type="ARBA" id="ARBA00022642"/>
    </source>
</evidence>
<evidence type="ECO:0000259" key="12">
    <source>
        <dbReference type="Pfam" id="PF17767"/>
    </source>
</evidence>
<evidence type="ECO:0000256" key="9">
    <source>
        <dbReference type="ARBA" id="ARBA00048668"/>
    </source>
</evidence>
<sequence length="523" mass="59511">MERPHNQYIRPLLTDLYQITMCYAYWKNGHHMDHAVFDAFFRKCPFKGEYTVFAGLSEVIEFLENFRFNQEEVNYIRTLIPHAESEFFDWLLSIDASQLKVYAIPEGTLVFPRINLLRIEGPLAIAQLCETTMLVLCNYASLITTNAARFRKAAGKDKVMLEFGLRRAQGPDGAMTASKYSYLGGFDSTSNALAGMIYGIPVSGTHAHSYIASYVDYSDFRDRLIDGQDILQLALDYRRESGFTTNDGELTAFASYAKAFPNAFLALVDTYDTLGSGIPNFLCVALALYKIGHKPVGIRLDSGDLAYLSIQARAMFKKTSEKFNVPFEDLKIVASNDINETVIHSLNDQKHQIDVFGVGTNLVTCQSQPALGMVYKLVEIREHPRIKLSNEKDKITIPCKKNAFRLFGESGEAICDVLMMSDEAEPQVGTRMLVRHPFDERKRMFVVPSKVEKLHKLIWDGRLVEKIPSLSEGRERLQMQIEAMRNDITRAINPTPYKISLSSNLYDYLQDLWNREVPIQEFR</sequence>
<dbReference type="Gene3D" id="3.20.20.70">
    <property type="entry name" value="Aldolase class I"/>
    <property type="match status" value="1"/>
</dbReference>
<evidence type="ECO:0000256" key="4">
    <source>
        <dbReference type="ARBA" id="ARBA00022553"/>
    </source>
</evidence>
<reference evidence="14" key="1">
    <citation type="submission" date="2021-09" db="EMBL/GenBank/DDBJ databases">
        <authorList>
            <consortium name="AG Swart"/>
            <person name="Singh M."/>
            <person name="Singh A."/>
            <person name="Seah K."/>
            <person name="Emmerich C."/>
        </authorList>
    </citation>
    <scope>NUCLEOTIDE SEQUENCE</scope>
    <source>
        <strain evidence="14">ATCC30299</strain>
    </source>
</reference>
<dbReference type="NCBIfam" id="NF006695">
    <property type="entry name" value="PRK09243.1-2"/>
    <property type="match status" value="1"/>
</dbReference>
<evidence type="ECO:0000259" key="13">
    <source>
        <dbReference type="Pfam" id="PF17956"/>
    </source>
</evidence>
<dbReference type="GO" id="GO:0005829">
    <property type="term" value="C:cytosol"/>
    <property type="evidence" value="ECO:0007669"/>
    <property type="project" value="TreeGrafter"/>
</dbReference>
<dbReference type="InterPro" id="IPR040727">
    <property type="entry name" value="NAPRTase_N"/>
</dbReference>
<dbReference type="InterPro" id="IPR007229">
    <property type="entry name" value="Nic_PRibTrfase-Fam"/>
</dbReference>
<keyword evidence="4" id="KW-0597">Phosphoprotein</keyword>
<evidence type="ECO:0000259" key="11">
    <source>
        <dbReference type="Pfam" id="PF04095"/>
    </source>
</evidence>
<dbReference type="GO" id="GO:0016740">
    <property type="term" value="F:transferase activity"/>
    <property type="evidence" value="ECO:0007669"/>
    <property type="project" value="UniProtKB-KW"/>
</dbReference>
<dbReference type="InterPro" id="IPR041525">
    <property type="entry name" value="N/Namide_PRibTrfase"/>
</dbReference>
<comment type="function">
    <text evidence="8">Catalyzes the first step in the biosynthesis of NAD from nicotinic acid, the ATP-dependent synthesis of beta-nicotinate D-ribonucleotide from nicotinate and 5-phospho-D-ribose 1-phosphate. Helps prevent cellular oxidative stress via its role in NAD biosynthesis.</text>
</comment>
<evidence type="ECO:0000256" key="2">
    <source>
        <dbReference type="ARBA" id="ARBA00010897"/>
    </source>
</evidence>
<evidence type="ECO:0000313" key="14">
    <source>
        <dbReference type="EMBL" id="CAG9324940.1"/>
    </source>
</evidence>
<keyword evidence="5 10" id="KW-0436">Ligase</keyword>
<comment type="caution">
    <text evidence="14">The sequence shown here is derived from an EMBL/GenBank/DDBJ whole genome shotgun (WGS) entry which is preliminary data.</text>
</comment>
<evidence type="ECO:0000256" key="1">
    <source>
        <dbReference type="ARBA" id="ARBA00004952"/>
    </source>
</evidence>
<dbReference type="PIRSF" id="PIRSF000484">
    <property type="entry name" value="NAPRT"/>
    <property type="match status" value="1"/>
</dbReference>
<proteinExistence type="inferred from homology"/>
<dbReference type="GO" id="GO:0034355">
    <property type="term" value="P:NAD+ biosynthetic process via the salvage pathway"/>
    <property type="evidence" value="ECO:0007669"/>
    <property type="project" value="TreeGrafter"/>
</dbReference>
<feature type="domain" description="Nicotinate phosphoribosyltransferase C-terminal" evidence="13">
    <location>
        <begin position="400"/>
        <end position="507"/>
    </location>
</feature>
<protein>
    <recommendedName>
        <fullName evidence="3 10">Nicotinate phosphoribosyltransferase</fullName>
        <ecNumber evidence="3 10">6.3.4.21</ecNumber>
    </recommendedName>
</protein>
<evidence type="ECO:0000256" key="8">
    <source>
        <dbReference type="ARBA" id="ARBA00023426"/>
    </source>
</evidence>
<feature type="domain" description="Nicotinate/nicotinamide phosphoribosyltransferase" evidence="11">
    <location>
        <begin position="161"/>
        <end position="394"/>
    </location>
</feature>
<dbReference type="Pfam" id="PF17956">
    <property type="entry name" value="NAPRTase_C"/>
    <property type="match status" value="1"/>
</dbReference>
<dbReference type="InterPro" id="IPR036068">
    <property type="entry name" value="Nicotinate_pribotase-like_C"/>
</dbReference>
<evidence type="ECO:0000256" key="5">
    <source>
        <dbReference type="ARBA" id="ARBA00022598"/>
    </source>
</evidence>
<dbReference type="EC" id="6.3.4.21" evidence="3 10"/>
<keyword evidence="6 10" id="KW-0662">Pyridine nucleotide biosynthesis</keyword>
<dbReference type="SUPFAM" id="SSF51690">
    <property type="entry name" value="Nicotinate/Quinolinate PRTase C-terminal domain-like"/>
    <property type="match status" value="1"/>
</dbReference>
<keyword evidence="15" id="KW-1185">Reference proteome</keyword>
<evidence type="ECO:0000313" key="15">
    <source>
        <dbReference type="Proteomes" id="UP001162131"/>
    </source>
</evidence>
<evidence type="ECO:0000256" key="7">
    <source>
        <dbReference type="ARBA" id="ARBA00022679"/>
    </source>
</evidence>
<dbReference type="InterPro" id="IPR013785">
    <property type="entry name" value="Aldolase_TIM"/>
</dbReference>
<comment type="catalytic activity">
    <reaction evidence="9 10">
        <text>5-phospho-alpha-D-ribose 1-diphosphate + nicotinate + ATP + H2O = nicotinate beta-D-ribonucleotide + ADP + phosphate + diphosphate</text>
        <dbReference type="Rhea" id="RHEA:36163"/>
        <dbReference type="ChEBI" id="CHEBI:15377"/>
        <dbReference type="ChEBI" id="CHEBI:30616"/>
        <dbReference type="ChEBI" id="CHEBI:32544"/>
        <dbReference type="ChEBI" id="CHEBI:33019"/>
        <dbReference type="ChEBI" id="CHEBI:43474"/>
        <dbReference type="ChEBI" id="CHEBI:57502"/>
        <dbReference type="ChEBI" id="CHEBI:58017"/>
        <dbReference type="ChEBI" id="CHEBI:456216"/>
        <dbReference type="EC" id="6.3.4.21"/>
    </reaction>
</comment>
<evidence type="ECO:0000256" key="3">
    <source>
        <dbReference type="ARBA" id="ARBA00013236"/>
    </source>
</evidence>
<dbReference type="CDD" id="cd01570">
    <property type="entry name" value="NAPRTase_A"/>
    <property type="match status" value="1"/>
</dbReference>
<gene>
    <name evidence="14" type="ORF">BSTOLATCC_MIC37686</name>
</gene>
<accession>A0AAU9JCF4</accession>